<dbReference type="KEGG" id="parq:DSM112329_03252"/>
<dbReference type="EMBL" id="CP114014">
    <property type="protein sequence ID" value="XAY06382.1"/>
    <property type="molecule type" value="Genomic_DNA"/>
</dbReference>
<accession>A0AAU7AXK0</accession>
<evidence type="ECO:0000313" key="1">
    <source>
        <dbReference type="EMBL" id="XAY06382.1"/>
    </source>
</evidence>
<dbReference type="PANTHER" id="PTHR34387">
    <property type="entry name" value="SLR1258 PROTEIN"/>
    <property type="match status" value="1"/>
</dbReference>
<evidence type="ECO:0008006" key="2">
    <source>
        <dbReference type="Google" id="ProtNLM"/>
    </source>
</evidence>
<reference evidence="1" key="1">
    <citation type="submission" date="2022-12" db="EMBL/GenBank/DDBJ databases">
        <title>Paraconexibacter alkalitolerans sp. nov. and Baekduia alba sp. nov., isolated from soil and emended description of the genera Paraconexibacter (Chun et al., 2020) and Baekduia (An et al., 2020).</title>
        <authorList>
            <person name="Vieira S."/>
            <person name="Huber K.J."/>
            <person name="Geppert A."/>
            <person name="Wolf J."/>
            <person name="Neumann-Schaal M."/>
            <person name="Muesken M."/>
            <person name="Overmann J."/>
        </authorList>
    </citation>
    <scope>NUCLEOTIDE SEQUENCE</scope>
    <source>
        <strain evidence="1">AEG42_29</strain>
    </source>
</reference>
<dbReference type="InterPro" id="IPR052022">
    <property type="entry name" value="26kDa_periplasmic_antigen"/>
</dbReference>
<dbReference type="GO" id="GO:0006974">
    <property type="term" value="P:DNA damage response"/>
    <property type="evidence" value="ECO:0007669"/>
    <property type="project" value="TreeGrafter"/>
</dbReference>
<organism evidence="1">
    <name type="scientific">Paraconexibacter sp. AEG42_29</name>
    <dbReference type="NCBI Taxonomy" id="2997339"/>
    <lineage>
        <taxon>Bacteria</taxon>
        <taxon>Bacillati</taxon>
        <taxon>Actinomycetota</taxon>
        <taxon>Thermoleophilia</taxon>
        <taxon>Solirubrobacterales</taxon>
        <taxon>Paraconexibacteraceae</taxon>
        <taxon>Paraconexibacter</taxon>
    </lineage>
</organism>
<dbReference type="Gene3D" id="3.30.70.2970">
    <property type="entry name" value="Protein of unknown function (DUF541), domain 2"/>
    <property type="match status" value="1"/>
</dbReference>
<protein>
    <recommendedName>
        <fullName evidence="2">DUF541 domain-containing protein</fullName>
    </recommendedName>
</protein>
<dbReference type="PANTHER" id="PTHR34387:SF2">
    <property type="entry name" value="SLR1258 PROTEIN"/>
    <property type="match status" value="1"/>
</dbReference>
<dbReference type="RefSeq" id="WP_354697616.1">
    <property type="nucleotide sequence ID" value="NZ_CP114014.1"/>
</dbReference>
<proteinExistence type="predicted"/>
<name>A0AAU7AXK0_9ACTN</name>
<dbReference type="AlphaFoldDB" id="A0AAU7AXK0"/>
<dbReference type="InterPro" id="IPR007497">
    <property type="entry name" value="SIMPL/DUF541"/>
</dbReference>
<sequence length="225" mass="22821">MPAELMVLGTAEVHVMPDHASLRVTVDGEAGTQAAAYAAAAEHAHAVDAVLEGRAAATGGVMAAAIVVHPKTRWRKGESVRTGWRAERTTIVEVTDLAALGALIAELTAAEGAVTGPEWALDPANPAHEEVRTAAARDARRRAGAYAAGLGLRVDAVAWAAEPGLRAQSDGDAHGWSAGGGIEVRAAAALAGMAGDPDQQPIAVSPSEITLRASVEVGFTFTAAG</sequence>
<dbReference type="Pfam" id="PF04402">
    <property type="entry name" value="SIMPL"/>
    <property type="match status" value="1"/>
</dbReference>
<gene>
    <name evidence="1" type="ORF">DSM112329_03252</name>
</gene>
<dbReference type="Gene3D" id="3.30.110.170">
    <property type="entry name" value="Protein of unknown function (DUF541), domain 1"/>
    <property type="match status" value="1"/>
</dbReference>